<evidence type="ECO:0000256" key="2">
    <source>
        <dbReference type="ARBA" id="ARBA00012493"/>
    </source>
</evidence>
<evidence type="ECO:0000256" key="8">
    <source>
        <dbReference type="ARBA" id="ARBA00022842"/>
    </source>
</evidence>
<keyword evidence="11 14" id="KW-0539">Nucleus</keyword>
<dbReference type="GO" id="GO:0003720">
    <property type="term" value="F:telomerase activity"/>
    <property type="evidence" value="ECO:0007669"/>
    <property type="project" value="InterPro"/>
</dbReference>
<dbReference type="InterPro" id="IPR021891">
    <property type="entry name" value="Telomerase_RBD"/>
</dbReference>
<dbReference type="Gene3D" id="1.10.10.2210">
    <property type="match status" value="1"/>
</dbReference>
<comment type="function">
    <text evidence="14">Telomerase is a ribonucleoprotein enzyme essential for the replication of chromosome termini in most eukaryotes. It elongates telomeres. It is a reverse transcriptase that adds simple sequence repeats to chromosome ends by copying a template sequence within the RNA component of the enzyme.</text>
</comment>
<comment type="catalytic activity">
    <reaction evidence="13 14">
        <text>DNA(n) + a 2'-deoxyribonucleoside 5'-triphosphate = DNA(n+1) + diphosphate</text>
        <dbReference type="Rhea" id="RHEA:22508"/>
        <dbReference type="Rhea" id="RHEA-COMP:17339"/>
        <dbReference type="Rhea" id="RHEA-COMP:17340"/>
        <dbReference type="ChEBI" id="CHEBI:33019"/>
        <dbReference type="ChEBI" id="CHEBI:61560"/>
        <dbReference type="ChEBI" id="CHEBI:173112"/>
        <dbReference type="EC" id="2.7.7.49"/>
    </reaction>
</comment>
<dbReference type="EC" id="2.7.7.49" evidence="2 14"/>
<keyword evidence="9 14" id="KW-0779">Telomere</keyword>
<evidence type="ECO:0000256" key="13">
    <source>
        <dbReference type="ARBA" id="ARBA00048173"/>
    </source>
</evidence>
<proteinExistence type="inferred from homology"/>
<comment type="similarity">
    <text evidence="1 14">Belongs to the reverse transcriptase family. Telomerase subfamily.</text>
</comment>
<dbReference type="InterPro" id="IPR000477">
    <property type="entry name" value="RT_dom"/>
</dbReference>
<sequence>MQKKSKQSPYYQLSLSASKRLLSTKNVRFSHKHFQKYREILTEISERAKRFLRKNRKPRNFLKTLDEVIPTAYFGNRRHRKLFYDVVKLILTQSEFECIYVRQLVIGYNLNTVPWLSDLVRTTPAKICRRYLCQGQVRLLEKIVKPLILQAYTVVKKGDKYELELVPKTLWSSYRQKVINLLLKKGHLLPSNSPSRPLGALQIKPKSGYFDPERFRLIVRLTPQTKARRRKEKLFTREIGRDIRHAARKLSATKTTDLFRCWKDYLDRVGGGKVYGIKIDIQDAFGNINIDFMCYILERLYERGQISSNVRTYLTNHIKNQYVICGKDKDGKPKTWRWNRGLCQGDRFSSALCQLYMSYLDSTHLADLYKPTNFLHRTVDDYLFCSTSEDDVSKFLATMRALHEINERKTQSNIAGFESQLLHYYGQTISLETGEVKTLYSWDKRAEIRHRFRLWNIGQAIYHKDRSRSIREFLSRPMRYKLNNFFFKKIELNTIFNSEGTVLENFFEAMVYIAFKFDVGVMALKNIIVDYALVGDLARKVAYAYSVCALRTLEKHKGEYHTGELSVSHLLRVGIQAFILVFKRRTLYTQRSVLTQLTRSRNKISTKRFGRHSFNHFRKLPESFTNIGMQRRLPQNKSYWI</sequence>
<keyword evidence="6 14" id="KW-0548">Nucleotidyltransferase</keyword>
<dbReference type="GO" id="GO:0007004">
    <property type="term" value="P:telomere maintenance via telomerase"/>
    <property type="evidence" value="ECO:0007669"/>
    <property type="project" value="TreeGrafter"/>
</dbReference>
<keyword evidence="8 14" id="KW-0460">Magnesium</keyword>
<keyword evidence="5 14" id="KW-0808">Transferase</keyword>
<dbReference type="GO" id="GO:0046872">
    <property type="term" value="F:metal ion binding"/>
    <property type="evidence" value="ECO:0007669"/>
    <property type="project" value="UniProtKB-KW"/>
</dbReference>
<dbReference type="PROSITE" id="PS50878">
    <property type="entry name" value="RT_POL"/>
    <property type="match status" value="1"/>
</dbReference>
<keyword evidence="4 14" id="KW-0158">Chromosome</keyword>
<dbReference type="GO" id="GO:0000781">
    <property type="term" value="C:chromosome, telomeric region"/>
    <property type="evidence" value="ECO:0007669"/>
    <property type="project" value="UniProtKB-SubCell"/>
</dbReference>
<dbReference type="InterPro" id="IPR043502">
    <property type="entry name" value="DNA/RNA_pol_sf"/>
</dbReference>
<keyword evidence="7 14" id="KW-0479">Metal-binding</keyword>
<dbReference type="GO" id="GO:0042162">
    <property type="term" value="F:telomeric DNA binding"/>
    <property type="evidence" value="ECO:0007669"/>
    <property type="project" value="TreeGrafter"/>
</dbReference>
<dbReference type="Pfam" id="PF00078">
    <property type="entry name" value="RVT_1"/>
    <property type="match status" value="1"/>
</dbReference>
<dbReference type="InterPro" id="IPR003545">
    <property type="entry name" value="Telomerase_RT"/>
</dbReference>
<evidence type="ECO:0000256" key="4">
    <source>
        <dbReference type="ARBA" id="ARBA00022454"/>
    </source>
</evidence>
<dbReference type="AlphaFoldDB" id="A0A5N4A3Y7"/>
<evidence type="ECO:0000256" key="12">
    <source>
        <dbReference type="ARBA" id="ARBA00032044"/>
    </source>
</evidence>
<reference evidence="16 17" key="1">
    <citation type="journal article" date="2018" name="Elife">
        <title>Firefly genomes illuminate parallel origins of bioluminescence in beetles.</title>
        <authorList>
            <person name="Fallon T.R."/>
            <person name="Lower S.E."/>
            <person name="Chang C.H."/>
            <person name="Bessho-Uehara M."/>
            <person name="Martin G.J."/>
            <person name="Bewick A.J."/>
            <person name="Behringer M."/>
            <person name="Debat H.J."/>
            <person name="Wong I."/>
            <person name="Day J.C."/>
            <person name="Suvorov A."/>
            <person name="Silva C.J."/>
            <person name="Stanger-Hall K.F."/>
            <person name="Hall D.W."/>
            <person name="Schmitz R.J."/>
            <person name="Nelson D.R."/>
            <person name="Lewis S.M."/>
            <person name="Shigenobu S."/>
            <person name="Bybee S.M."/>
            <person name="Larracuente A.M."/>
            <person name="Oba Y."/>
            <person name="Weng J.K."/>
        </authorList>
    </citation>
    <scope>NUCLEOTIDE SEQUENCE [LARGE SCALE GENOMIC DNA]</scope>
    <source>
        <strain evidence="16">1611_PpyrPB1</strain>
        <tissue evidence="16">Whole body</tissue>
    </source>
</reference>
<evidence type="ECO:0000256" key="7">
    <source>
        <dbReference type="ARBA" id="ARBA00022723"/>
    </source>
</evidence>
<accession>A0A5N4A3Y7</accession>
<protein>
    <recommendedName>
        <fullName evidence="3 14">Telomerase reverse transcriptase</fullName>
        <ecNumber evidence="2 14">2.7.7.49</ecNumber>
    </recommendedName>
    <alternativeName>
        <fullName evidence="12 14">Telomerase catalytic subunit</fullName>
    </alternativeName>
</protein>
<evidence type="ECO:0000256" key="6">
    <source>
        <dbReference type="ARBA" id="ARBA00022695"/>
    </source>
</evidence>
<evidence type="ECO:0000256" key="10">
    <source>
        <dbReference type="ARBA" id="ARBA00022918"/>
    </source>
</evidence>
<name>A0A5N4A3Y7_PHOPY</name>
<evidence type="ECO:0000256" key="11">
    <source>
        <dbReference type="ARBA" id="ARBA00023242"/>
    </source>
</evidence>
<dbReference type="PANTHER" id="PTHR12066:SF0">
    <property type="entry name" value="TELOMERASE REVERSE TRANSCRIPTASE"/>
    <property type="match status" value="1"/>
</dbReference>
<dbReference type="EMBL" id="VVIM01000010">
    <property type="protein sequence ID" value="KAB0792008.1"/>
    <property type="molecule type" value="Genomic_DNA"/>
</dbReference>
<dbReference type="Gene3D" id="3.10.10.20">
    <property type="match status" value="1"/>
</dbReference>
<dbReference type="CDD" id="cd01648">
    <property type="entry name" value="TERT"/>
    <property type="match status" value="1"/>
</dbReference>
<comment type="subcellular location">
    <subcellularLocation>
        <location evidence="14">Nucleus</location>
    </subcellularLocation>
    <subcellularLocation>
        <location evidence="14">Chromosome</location>
        <location evidence="14">Telomere</location>
    </subcellularLocation>
</comment>
<evidence type="ECO:0000256" key="5">
    <source>
        <dbReference type="ARBA" id="ARBA00022679"/>
    </source>
</evidence>
<dbReference type="Pfam" id="PF17984">
    <property type="entry name" value="TERT_thumb"/>
    <property type="match status" value="1"/>
</dbReference>
<dbReference type="PANTHER" id="PTHR12066">
    <property type="entry name" value="TELOMERASE REVERSE TRANSCRIPTASE"/>
    <property type="match status" value="1"/>
</dbReference>
<dbReference type="Gene3D" id="1.10.357.90">
    <property type="match status" value="1"/>
</dbReference>
<dbReference type="InParanoid" id="A0A5N4A3Y7"/>
<dbReference type="SUPFAM" id="SSF56672">
    <property type="entry name" value="DNA/RNA polymerases"/>
    <property type="match status" value="1"/>
</dbReference>
<evidence type="ECO:0000313" key="17">
    <source>
        <dbReference type="Proteomes" id="UP000327044"/>
    </source>
</evidence>
<dbReference type="Proteomes" id="UP000327044">
    <property type="component" value="Unassembled WGS sequence"/>
</dbReference>
<feature type="domain" description="Reverse transcriptase" evidence="15">
    <location>
        <begin position="185"/>
        <end position="429"/>
    </location>
</feature>
<evidence type="ECO:0000256" key="3">
    <source>
        <dbReference type="ARBA" id="ARBA00016182"/>
    </source>
</evidence>
<evidence type="ECO:0000256" key="14">
    <source>
        <dbReference type="RuleBase" id="RU365061"/>
    </source>
</evidence>
<dbReference type="GO" id="GO:0070034">
    <property type="term" value="F:telomerase RNA binding"/>
    <property type="evidence" value="ECO:0007669"/>
    <property type="project" value="TreeGrafter"/>
</dbReference>
<dbReference type="Pfam" id="PF12009">
    <property type="entry name" value="Telomerase_RBD"/>
    <property type="match status" value="1"/>
</dbReference>
<evidence type="ECO:0000256" key="9">
    <source>
        <dbReference type="ARBA" id="ARBA00022895"/>
    </source>
</evidence>
<dbReference type="InterPro" id="IPR041580">
    <property type="entry name" value="TERT_thumb"/>
</dbReference>
<dbReference type="GO" id="GO:0000333">
    <property type="term" value="C:telomerase catalytic core complex"/>
    <property type="evidence" value="ECO:0007669"/>
    <property type="project" value="TreeGrafter"/>
</dbReference>
<evidence type="ECO:0000313" key="16">
    <source>
        <dbReference type="EMBL" id="KAB0792008.1"/>
    </source>
</evidence>
<organism evidence="16 17">
    <name type="scientific">Photinus pyralis</name>
    <name type="common">Common eastern firefly</name>
    <name type="synonym">Lampyris pyralis</name>
    <dbReference type="NCBI Taxonomy" id="7054"/>
    <lineage>
        <taxon>Eukaryota</taxon>
        <taxon>Metazoa</taxon>
        <taxon>Ecdysozoa</taxon>
        <taxon>Arthropoda</taxon>
        <taxon>Hexapoda</taxon>
        <taxon>Insecta</taxon>
        <taxon>Pterygota</taxon>
        <taxon>Neoptera</taxon>
        <taxon>Endopterygota</taxon>
        <taxon>Coleoptera</taxon>
        <taxon>Polyphaga</taxon>
        <taxon>Elateriformia</taxon>
        <taxon>Elateroidea</taxon>
        <taxon>Lampyridae</taxon>
        <taxon>Lampyrinae</taxon>
        <taxon>Photinus</taxon>
    </lineage>
</organism>
<comment type="caution">
    <text evidence="16">The sequence shown here is derived from an EMBL/GenBank/DDBJ whole genome shotgun (WGS) entry which is preliminary data.</text>
</comment>
<dbReference type="Gene3D" id="3.30.70.2630">
    <property type="match status" value="1"/>
</dbReference>
<keyword evidence="10 14" id="KW-0695">RNA-directed DNA polymerase</keyword>
<evidence type="ECO:0000259" key="15">
    <source>
        <dbReference type="PROSITE" id="PS50878"/>
    </source>
</evidence>
<keyword evidence="17" id="KW-1185">Reference proteome</keyword>
<dbReference type="Gene3D" id="1.10.132.70">
    <property type="match status" value="1"/>
</dbReference>
<evidence type="ECO:0000256" key="1">
    <source>
        <dbReference type="ARBA" id="ARBA00008001"/>
    </source>
</evidence>
<gene>
    <name evidence="16" type="ORF">PPYR_13969</name>
</gene>